<keyword evidence="8" id="KW-0472">Membrane</keyword>
<dbReference type="PANTHER" id="PTHR13234">
    <property type="entry name" value="GAMMA-INTERFERON INDUCIBLE LYSOSOMAL THIOL REDUCTASE GILT"/>
    <property type="match status" value="1"/>
</dbReference>
<dbReference type="Ensembl" id="ENSGWIT00000059076.1">
    <property type="protein sequence ID" value="ENSGWIP00000054840.1"/>
    <property type="gene ID" value="ENSGWIG00000026163.1"/>
</dbReference>
<comment type="subunit">
    <text evidence="2 7">Dimer; disulfide-linked.</text>
</comment>
<evidence type="ECO:0000256" key="8">
    <source>
        <dbReference type="SAM" id="Phobius"/>
    </source>
</evidence>
<keyword evidence="4 7" id="KW-0732">Signal</keyword>
<dbReference type="GO" id="GO:0016671">
    <property type="term" value="F:oxidoreductase activity, acting on a sulfur group of donors, disulfide as acceptor"/>
    <property type="evidence" value="ECO:0007669"/>
    <property type="project" value="UniProtKB-UniRule"/>
</dbReference>
<sequence>MSCPSFYGGAASALLFLSLSSVIMKLSGLLAVLFLLCDNLTGLGSSHPKPACRYPPSQWCRSLEIAVECKVQKQCMEVRALQPNLRVPPVSITLYYESLSPACRAFITQQLFPTWTMLQHIMAVTLIPYGNAEVLTTDWFLQDVSSPASPECRGNVIEACIIHLTGHSLAFPIIHCMESSIDVLSAAESCIQMFSPSLSWSTVDSCVRGSLGKQLMHDNAVMTRALNPAHRHIPWVTFNGEYTKENEDQAWSSLVQLVCQLYRVRTYFVCAMQDLKNAQVYQYC</sequence>
<name>A0A8C5NH67_GOUWI</name>
<proteinExistence type="inferred from homology"/>
<keyword evidence="8" id="KW-0812">Transmembrane</keyword>
<keyword evidence="6 7" id="KW-0325">Glycoprotein</keyword>
<evidence type="ECO:0000256" key="6">
    <source>
        <dbReference type="ARBA" id="ARBA00023180"/>
    </source>
</evidence>
<dbReference type="GO" id="GO:0005764">
    <property type="term" value="C:lysosome"/>
    <property type="evidence" value="ECO:0007669"/>
    <property type="project" value="UniProtKB-SubCell"/>
</dbReference>
<gene>
    <name evidence="10" type="primary">LOC114461972</name>
</gene>
<keyword evidence="3 7" id="KW-0964">Secreted</keyword>
<evidence type="ECO:0000259" key="9">
    <source>
        <dbReference type="PROSITE" id="PS51110"/>
    </source>
</evidence>
<dbReference type="PANTHER" id="PTHR13234:SF45">
    <property type="entry name" value="GAMMA-INTERFERON-INDUCIBLE LYSOSOMAL THIOL REDUCTASE-LIKE"/>
    <property type="match status" value="1"/>
</dbReference>
<dbReference type="Pfam" id="PF02199">
    <property type="entry name" value="SapA"/>
    <property type="match status" value="1"/>
</dbReference>
<comment type="function">
    <text evidence="7">Lysosomal thiol reductase that can reduce protein disulfide bonds. Facilitates the complete unfolding of proteins destined for lysosomal degradation. Plays an important role in antigen processing.</text>
</comment>
<comment type="subcellular location">
    <subcellularLocation>
        <location evidence="7">Secreted</location>
    </subcellularLocation>
    <subcellularLocation>
        <location evidence="7">Lysosome</location>
    </subcellularLocation>
</comment>
<evidence type="ECO:0000313" key="11">
    <source>
        <dbReference type="Proteomes" id="UP000694680"/>
    </source>
</evidence>
<dbReference type="InterPro" id="IPR004911">
    <property type="entry name" value="Interferon-induced_GILT"/>
</dbReference>
<reference evidence="10" key="2">
    <citation type="submission" date="2025-08" db="UniProtKB">
        <authorList>
            <consortium name="Ensembl"/>
        </authorList>
    </citation>
    <scope>IDENTIFICATION</scope>
</reference>
<accession>A0A8C5NH67</accession>
<keyword evidence="7" id="KW-0458">Lysosome</keyword>
<keyword evidence="7" id="KW-0391">Immunity</keyword>
<comment type="similarity">
    <text evidence="1 7">Belongs to the GILT family.</text>
</comment>
<dbReference type="AlphaFoldDB" id="A0A8C5NH67"/>
<evidence type="ECO:0000256" key="5">
    <source>
        <dbReference type="ARBA" id="ARBA00023157"/>
    </source>
</evidence>
<dbReference type="GO" id="GO:0002376">
    <property type="term" value="P:immune system process"/>
    <property type="evidence" value="ECO:0007669"/>
    <property type="project" value="UniProtKB-KW"/>
</dbReference>
<dbReference type="GO" id="GO:0005576">
    <property type="term" value="C:extracellular region"/>
    <property type="evidence" value="ECO:0007669"/>
    <property type="project" value="UniProtKB-SubCell"/>
</dbReference>
<keyword evidence="7" id="KW-0560">Oxidoreductase</keyword>
<dbReference type="PROSITE" id="PS51110">
    <property type="entry name" value="SAP_A"/>
    <property type="match status" value="1"/>
</dbReference>
<dbReference type="Pfam" id="PF03227">
    <property type="entry name" value="GILT"/>
    <property type="match status" value="1"/>
</dbReference>
<feature type="transmembrane region" description="Helical" evidence="8">
    <location>
        <begin position="12"/>
        <end position="36"/>
    </location>
</feature>
<reference evidence="10" key="3">
    <citation type="submission" date="2025-09" db="UniProtKB">
        <authorList>
            <consortium name="Ensembl"/>
        </authorList>
    </citation>
    <scope>IDENTIFICATION</scope>
</reference>
<keyword evidence="5 7" id="KW-1015">Disulfide bond</keyword>
<keyword evidence="11" id="KW-1185">Reference proteome</keyword>
<evidence type="ECO:0000256" key="2">
    <source>
        <dbReference type="ARBA" id="ARBA00011615"/>
    </source>
</evidence>
<keyword evidence="7" id="KW-0676">Redox-active center</keyword>
<evidence type="ECO:0000256" key="1">
    <source>
        <dbReference type="ARBA" id="ARBA00005679"/>
    </source>
</evidence>
<dbReference type="EC" id="1.8.-.-" evidence="7"/>
<keyword evidence="8" id="KW-1133">Transmembrane helix</keyword>
<dbReference type="InterPro" id="IPR003119">
    <property type="entry name" value="SAP_A"/>
</dbReference>
<evidence type="ECO:0000256" key="4">
    <source>
        <dbReference type="ARBA" id="ARBA00022729"/>
    </source>
</evidence>
<evidence type="ECO:0000256" key="7">
    <source>
        <dbReference type="RuleBase" id="RU369109"/>
    </source>
</evidence>
<evidence type="ECO:0000313" key="10">
    <source>
        <dbReference type="Ensembl" id="ENSGWIP00000054840.1"/>
    </source>
</evidence>
<evidence type="ECO:0000256" key="3">
    <source>
        <dbReference type="ARBA" id="ARBA00022525"/>
    </source>
</evidence>
<feature type="domain" description="Saposin A-type" evidence="9">
    <location>
        <begin position="45"/>
        <end position="85"/>
    </location>
</feature>
<dbReference type="Proteomes" id="UP000694680">
    <property type="component" value="Chromosome 4"/>
</dbReference>
<protein>
    <recommendedName>
        <fullName evidence="7">Gamma-interferon-inducible lysosomal thiol reductase</fullName>
        <ecNumber evidence="7">1.8.-.-</ecNumber>
    </recommendedName>
    <alternativeName>
        <fullName evidence="7">Gamma-interferon-inducible protein IP-30</fullName>
    </alternativeName>
</protein>
<organism evidence="10 11">
    <name type="scientific">Gouania willdenowi</name>
    <name type="common">Blunt-snouted clingfish</name>
    <name type="synonym">Lepadogaster willdenowi</name>
    <dbReference type="NCBI Taxonomy" id="441366"/>
    <lineage>
        <taxon>Eukaryota</taxon>
        <taxon>Metazoa</taxon>
        <taxon>Chordata</taxon>
        <taxon>Craniata</taxon>
        <taxon>Vertebrata</taxon>
        <taxon>Euteleostomi</taxon>
        <taxon>Actinopterygii</taxon>
        <taxon>Neopterygii</taxon>
        <taxon>Teleostei</taxon>
        <taxon>Neoteleostei</taxon>
        <taxon>Acanthomorphata</taxon>
        <taxon>Ovalentaria</taxon>
        <taxon>Blenniimorphae</taxon>
        <taxon>Blenniiformes</taxon>
        <taxon>Gobiesocoidei</taxon>
        <taxon>Gobiesocidae</taxon>
        <taxon>Gobiesocinae</taxon>
        <taxon>Gouania</taxon>
    </lineage>
</organism>
<reference evidence="10" key="1">
    <citation type="submission" date="2020-06" db="EMBL/GenBank/DDBJ databases">
        <authorList>
            <consortium name="Wellcome Sanger Institute Data Sharing"/>
        </authorList>
    </citation>
    <scope>NUCLEOTIDE SEQUENCE [LARGE SCALE GENOMIC DNA]</scope>
</reference>